<feature type="domain" description="Calcineurin-like phosphoesterase" evidence="1">
    <location>
        <begin position="1"/>
        <end position="213"/>
    </location>
</feature>
<dbReference type="OrthoDB" id="5380150at2"/>
<dbReference type="CDD" id="cd00838">
    <property type="entry name" value="MPP_superfamily"/>
    <property type="match status" value="1"/>
</dbReference>
<reference evidence="2 3" key="1">
    <citation type="submission" date="2019-04" db="EMBL/GenBank/DDBJ databases">
        <title>Microbes associate with the intestines of laboratory mice.</title>
        <authorList>
            <person name="Navarre W."/>
            <person name="Wong E."/>
            <person name="Huang K."/>
            <person name="Tropini C."/>
            <person name="Ng K."/>
            <person name="Yu B."/>
        </authorList>
    </citation>
    <scope>NUCLEOTIDE SEQUENCE [LARGE SCALE GENOMIC DNA]</scope>
    <source>
        <strain evidence="2 3">NM07_P-09</strain>
    </source>
</reference>
<evidence type="ECO:0000259" key="1">
    <source>
        <dbReference type="Pfam" id="PF00149"/>
    </source>
</evidence>
<dbReference type="Proteomes" id="UP000310263">
    <property type="component" value="Unassembled WGS sequence"/>
</dbReference>
<dbReference type="GO" id="GO:0016787">
    <property type="term" value="F:hydrolase activity"/>
    <property type="evidence" value="ECO:0007669"/>
    <property type="project" value="InterPro"/>
</dbReference>
<organism evidence="2 3">
    <name type="scientific">Muricaecibacterium torontonense</name>
    <dbReference type="NCBI Taxonomy" id="3032871"/>
    <lineage>
        <taxon>Bacteria</taxon>
        <taxon>Bacillati</taxon>
        <taxon>Actinomycetota</taxon>
        <taxon>Coriobacteriia</taxon>
        <taxon>Coriobacteriales</taxon>
        <taxon>Atopobiaceae</taxon>
        <taxon>Muricaecibacterium</taxon>
    </lineage>
</organism>
<evidence type="ECO:0000313" key="2">
    <source>
        <dbReference type="EMBL" id="TGY62509.1"/>
    </source>
</evidence>
<gene>
    <name evidence="2" type="ORF">E5334_03570</name>
</gene>
<name>A0A4S2F0V5_9ACTN</name>
<dbReference type="InterPro" id="IPR029052">
    <property type="entry name" value="Metallo-depent_PP-like"/>
</dbReference>
<dbReference type="SUPFAM" id="SSF56300">
    <property type="entry name" value="Metallo-dependent phosphatases"/>
    <property type="match status" value="1"/>
</dbReference>
<keyword evidence="3" id="KW-1185">Reference proteome</keyword>
<dbReference type="AlphaFoldDB" id="A0A4S2F0V5"/>
<evidence type="ECO:0000313" key="3">
    <source>
        <dbReference type="Proteomes" id="UP000310263"/>
    </source>
</evidence>
<sequence length="238" mass="28250">MTIYVTGDLHGGMDIQKLYDWEVGPTLSRRDYLIVAGDFGYPWDFSEEEYYDLHWLEQGPFTLLFVDGNHERYDWWAGRPYEQWHGGAVQRLRPHSPIRRPCRGQVYDIDGCRIFTMGGATSVDQAWRTPQINWWPQELPDERHFETARTQLDACDWQVDYVITHTCANSLLPKALYPNPGWEYPQRDRLTDFLDELEGKLDYKRWYFGHMHCDRDCDERHTLLYHEIVQLGDGLGWA</sequence>
<proteinExistence type="predicted"/>
<dbReference type="Pfam" id="PF00149">
    <property type="entry name" value="Metallophos"/>
    <property type="match status" value="1"/>
</dbReference>
<dbReference type="EMBL" id="SRYE01000002">
    <property type="protein sequence ID" value="TGY62509.1"/>
    <property type="molecule type" value="Genomic_DNA"/>
</dbReference>
<accession>A0A4S2F0V5</accession>
<dbReference type="RefSeq" id="WP_136012238.1">
    <property type="nucleotide sequence ID" value="NZ_SRYE01000002.1"/>
</dbReference>
<comment type="caution">
    <text evidence="2">The sequence shown here is derived from an EMBL/GenBank/DDBJ whole genome shotgun (WGS) entry which is preliminary data.</text>
</comment>
<protein>
    <submittedName>
        <fullName evidence="2">Metallophosphoesterase</fullName>
    </submittedName>
</protein>
<dbReference type="InterPro" id="IPR004843">
    <property type="entry name" value="Calcineurin-like_PHP"/>
</dbReference>
<dbReference type="Gene3D" id="3.60.21.10">
    <property type="match status" value="1"/>
</dbReference>